<keyword evidence="2" id="KW-0012">Acyltransferase</keyword>
<dbReference type="SUPFAM" id="SSF55729">
    <property type="entry name" value="Acyl-CoA N-acyltransferases (Nat)"/>
    <property type="match status" value="1"/>
</dbReference>
<sequence length="150" mass="16968">MIVIKRTDSTDATFQKLVKALDQELAIRDGDEHVFYAQLNKTDHIKHVVVAYDQDVAVGCGAIRLYTADTMEVKRMFVPLDKRGQGIASSVLGELEKWCRELGFAKCILETGKNQPEALRLYEKNGYNIIPNYGAYEHVANSVCFEKVLR</sequence>
<dbReference type="Proteomes" id="UP000613030">
    <property type="component" value="Unassembled WGS sequence"/>
</dbReference>
<evidence type="ECO:0000259" key="3">
    <source>
        <dbReference type="PROSITE" id="PS51186"/>
    </source>
</evidence>
<dbReference type="InterPro" id="IPR050832">
    <property type="entry name" value="Bact_Acetyltransf"/>
</dbReference>
<reference evidence="4 5" key="1">
    <citation type="submission" date="2021-01" db="EMBL/GenBank/DDBJ databases">
        <title>Chryseolinea sp. Jin1 Genome sequencing and assembly.</title>
        <authorList>
            <person name="Kim I."/>
        </authorList>
    </citation>
    <scope>NUCLEOTIDE SEQUENCE [LARGE SCALE GENOMIC DNA]</scope>
    <source>
        <strain evidence="4 5">Jin1</strain>
    </source>
</reference>
<evidence type="ECO:0000313" key="4">
    <source>
        <dbReference type="EMBL" id="MBL0740973.1"/>
    </source>
</evidence>
<dbReference type="Gene3D" id="3.40.630.30">
    <property type="match status" value="1"/>
</dbReference>
<dbReference type="Pfam" id="PF00583">
    <property type="entry name" value="Acetyltransf_1"/>
    <property type="match status" value="1"/>
</dbReference>
<proteinExistence type="predicted"/>
<dbReference type="EMBL" id="JAERRB010000002">
    <property type="protein sequence ID" value="MBL0740973.1"/>
    <property type="molecule type" value="Genomic_DNA"/>
</dbReference>
<feature type="domain" description="N-acetyltransferase" evidence="3">
    <location>
        <begin position="7"/>
        <end position="150"/>
    </location>
</feature>
<evidence type="ECO:0000256" key="1">
    <source>
        <dbReference type="ARBA" id="ARBA00022679"/>
    </source>
</evidence>
<accession>A0ABS1KNC5</accession>
<comment type="caution">
    <text evidence="4">The sequence shown here is derived from an EMBL/GenBank/DDBJ whole genome shotgun (WGS) entry which is preliminary data.</text>
</comment>
<dbReference type="PROSITE" id="PS51186">
    <property type="entry name" value="GNAT"/>
    <property type="match status" value="1"/>
</dbReference>
<dbReference type="PANTHER" id="PTHR43877:SF2">
    <property type="entry name" value="AMINOALKYLPHOSPHONATE N-ACETYLTRANSFERASE-RELATED"/>
    <property type="match status" value="1"/>
</dbReference>
<protein>
    <submittedName>
        <fullName evidence="4">GNAT family N-acetyltransferase</fullName>
    </submittedName>
</protein>
<dbReference type="InterPro" id="IPR000182">
    <property type="entry name" value="GNAT_dom"/>
</dbReference>
<evidence type="ECO:0000256" key="2">
    <source>
        <dbReference type="ARBA" id="ARBA00023315"/>
    </source>
</evidence>
<keyword evidence="1" id="KW-0808">Transferase</keyword>
<dbReference type="PANTHER" id="PTHR43877">
    <property type="entry name" value="AMINOALKYLPHOSPHONATE N-ACETYLTRANSFERASE-RELATED-RELATED"/>
    <property type="match status" value="1"/>
</dbReference>
<dbReference type="RefSeq" id="WP_202008341.1">
    <property type="nucleotide sequence ID" value="NZ_JAERRB010000002.1"/>
</dbReference>
<organism evidence="4 5">
    <name type="scientific">Chryseolinea lacunae</name>
    <dbReference type="NCBI Taxonomy" id="2801331"/>
    <lineage>
        <taxon>Bacteria</taxon>
        <taxon>Pseudomonadati</taxon>
        <taxon>Bacteroidota</taxon>
        <taxon>Cytophagia</taxon>
        <taxon>Cytophagales</taxon>
        <taxon>Fulvivirgaceae</taxon>
        <taxon>Chryseolinea</taxon>
    </lineage>
</organism>
<dbReference type="InterPro" id="IPR016181">
    <property type="entry name" value="Acyl_CoA_acyltransferase"/>
</dbReference>
<keyword evidence="5" id="KW-1185">Reference proteome</keyword>
<evidence type="ECO:0000313" key="5">
    <source>
        <dbReference type="Proteomes" id="UP000613030"/>
    </source>
</evidence>
<gene>
    <name evidence="4" type="ORF">JI741_07060</name>
</gene>
<dbReference type="CDD" id="cd04301">
    <property type="entry name" value="NAT_SF"/>
    <property type="match status" value="1"/>
</dbReference>
<name>A0ABS1KNC5_9BACT</name>